<evidence type="ECO:0000259" key="3">
    <source>
        <dbReference type="PROSITE" id="PS51898"/>
    </source>
</evidence>
<dbReference type="KEGG" id="mgly:NCTC10194_00438"/>
<sequence>MKYIYSLNHYEPKEFAEFYLSSQEVKNKETARMVKVAFNKFLLPGYIVDIDYINNVKTNLANKNNPNYVRTLTTIIKTFIKTINKRFSMNLAEWNIELPDKIDTIKKSLSIKELDQFFEILKSKGSKELLFYITFLYHNQARSEEFFKVFEEDKFFWINEVSSYGTITRAVKGGENRYFIIPKEYAQTYKKEYQSLKKNSNDIEALKRKMRMQLDRFAKAFIYTLEDWNPNSKITTHIFRHSKATNAYYLGVDPNKISASLGHRPGSETVFNHYIKVDQTYKLEAWKELNEAPQIKEVLTKSQEQHIKELTQTIERFSKREAETLESNKFLKNELDKLRQEQKEQKKEAEQLYKLVRDLTNILENTSDYKQIKIKKHLERIHQKTENIKARSEHF</sequence>
<name>A0A449AV86_9BACT</name>
<dbReference type="GO" id="GO:0006310">
    <property type="term" value="P:DNA recombination"/>
    <property type="evidence" value="ECO:0007669"/>
    <property type="project" value="UniProtKB-KW"/>
</dbReference>
<dbReference type="GO" id="GO:0003677">
    <property type="term" value="F:DNA binding"/>
    <property type="evidence" value="ECO:0007669"/>
    <property type="project" value="InterPro"/>
</dbReference>
<proteinExistence type="predicted"/>
<accession>A0A449AV86</accession>
<evidence type="ECO:0000313" key="5">
    <source>
        <dbReference type="Proteomes" id="UP000290815"/>
    </source>
</evidence>
<feature type="domain" description="Tyr recombinase" evidence="3">
    <location>
        <begin position="104"/>
        <end position="287"/>
    </location>
</feature>
<dbReference type="Gene3D" id="1.10.443.10">
    <property type="entry name" value="Intergrase catalytic core"/>
    <property type="match status" value="1"/>
</dbReference>
<dbReference type="PROSITE" id="PS51898">
    <property type="entry name" value="TYR_RECOMBINASE"/>
    <property type="match status" value="1"/>
</dbReference>
<keyword evidence="2" id="KW-0175">Coiled coil</keyword>
<organism evidence="4 5">
    <name type="scientific">Mycoplasmopsis glycophila</name>
    <dbReference type="NCBI Taxonomy" id="171285"/>
    <lineage>
        <taxon>Bacteria</taxon>
        <taxon>Bacillati</taxon>
        <taxon>Mycoplasmatota</taxon>
        <taxon>Mycoplasmoidales</taxon>
        <taxon>Metamycoplasmataceae</taxon>
        <taxon>Mycoplasmopsis</taxon>
    </lineage>
</organism>
<dbReference type="Proteomes" id="UP000290815">
    <property type="component" value="Chromosome"/>
</dbReference>
<dbReference type="InterPro" id="IPR013762">
    <property type="entry name" value="Integrase-like_cat_sf"/>
</dbReference>
<evidence type="ECO:0000313" key="4">
    <source>
        <dbReference type="EMBL" id="VEU70429.1"/>
    </source>
</evidence>
<keyword evidence="1" id="KW-0233">DNA recombination</keyword>
<evidence type="ECO:0000256" key="2">
    <source>
        <dbReference type="SAM" id="Coils"/>
    </source>
</evidence>
<feature type="coiled-coil region" evidence="2">
    <location>
        <begin position="321"/>
        <end position="359"/>
    </location>
</feature>
<dbReference type="InterPro" id="IPR011010">
    <property type="entry name" value="DNA_brk_join_enz"/>
</dbReference>
<dbReference type="InterPro" id="IPR002104">
    <property type="entry name" value="Integrase_catalytic"/>
</dbReference>
<keyword evidence="5" id="KW-1185">Reference proteome</keyword>
<dbReference type="Pfam" id="PF00589">
    <property type="entry name" value="Phage_integrase"/>
    <property type="match status" value="1"/>
</dbReference>
<reference evidence="4 5" key="1">
    <citation type="submission" date="2019-01" db="EMBL/GenBank/DDBJ databases">
        <authorList>
            <consortium name="Pathogen Informatics"/>
        </authorList>
    </citation>
    <scope>NUCLEOTIDE SEQUENCE [LARGE SCALE GENOMIC DNA]</scope>
    <source>
        <strain evidence="4 5">NCTC10194</strain>
    </source>
</reference>
<protein>
    <submittedName>
        <fullName evidence="4">Site-specific recombinase XerD</fullName>
    </submittedName>
</protein>
<evidence type="ECO:0000256" key="1">
    <source>
        <dbReference type="ARBA" id="ARBA00023172"/>
    </source>
</evidence>
<dbReference type="RefSeq" id="WP_027333376.1">
    <property type="nucleotide sequence ID" value="NZ_LR215024.1"/>
</dbReference>
<dbReference type="SUPFAM" id="SSF56349">
    <property type="entry name" value="DNA breaking-rejoining enzymes"/>
    <property type="match status" value="1"/>
</dbReference>
<dbReference type="GO" id="GO:0015074">
    <property type="term" value="P:DNA integration"/>
    <property type="evidence" value="ECO:0007669"/>
    <property type="project" value="InterPro"/>
</dbReference>
<feature type="coiled-coil region" evidence="2">
    <location>
        <begin position="186"/>
        <end position="216"/>
    </location>
</feature>
<dbReference type="AlphaFoldDB" id="A0A449AV86"/>
<gene>
    <name evidence="4" type="ORF">NCTC10194_00438</name>
</gene>
<dbReference type="EMBL" id="LR215024">
    <property type="protein sequence ID" value="VEU70429.1"/>
    <property type="molecule type" value="Genomic_DNA"/>
</dbReference>